<dbReference type="Proteomes" id="UP000079169">
    <property type="component" value="Unplaced"/>
</dbReference>
<dbReference type="RefSeq" id="XP_008475510.1">
    <property type="nucleotide sequence ID" value="XM_008477288.2"/>
</dbReference>
<dbReference type="KEGG" id="dci:103512522"/>
<dbReference type="STRING" id="121845.A0A1S3D6M0"/>
<evidence type="ECO:0000256" key="10">
    <source>
        <dbReference type="RuleBase" id="RU361115"/>
    </source>
</evidence>
<evidence type="ECO:0000256" key="7">
    <source>
        <dbReference type="ARBA" id="ARBA00023098"/>
    </source>
</evidence>
<keyword evidence="11" id="KW-1185">Reference proteome</keyword>
<keyword evidence="6 10" id="KW-1133">Transmembrane helix</keyword>
<dbReference type="PANTHER" id="PTHR11157">
    <property type="entry name" value="FATTY ACID ACYL TRANSFERASE-RELATED"/>
    <property type="match status" value="1"/>
</dbReference>
<dbReference type="InterPro" id="IPR030457">
    <property type="entry name" value="ELO_CS"/>
</dbReference>
<protein>
    <recommendedName>
        <fullName evidence="10">Elongation of very long chain fatty acids protein</fullName>
        <ecNumber evidence="10">2.3.1.199</ecNumber>
    </recommendedName>
    <alternativeName>
        <fullName evidence="10">Very-long-chain 3-oxoacyl-CoA synthase</fullName>
    </alternativeName>
</protein>
<evidence type="ECO:0000256" key="6">
    <source>
        <dbReference type="ARBA" id="ARBA00022989"/>
    </source>
</evidence>
<dbReference type="GO" id="GO:0005789">
    <property type="term" value="C:endoplasmic reticulum membrane"/>
    <property type="evidence" value="ECO:0007669"/>
    <property type="project" value="TreeGrafter"/>
</dbReference>
<feature type="transmembrane region" description="Helical" evidence="10">
    <location>
        <begin position="234"/>
        <end position="255"/>
    </location>
</feature>
<comment type="subcellular location">
    <subcellularLocation>
        <location evidence="1">Membrane</location>
        <topology evidence="1">Multi-pass membrane protein</topology>
    </subcellularLocation>
</comment>
<dbReference type="AlphaFoldDB" id="A0A1S3D6M0"/>
<dbReference type="GO" id="GO:0019367">
    <property type="term" value="P:fatty acid elongation, saturated fatty acid"/>
    <property type="evidence" value="ECO:0007669"/>
    <property type="project" value="TreeGrafter"/>
</dbReference>
<dbReference type="OrthoDB" id="434092at2759"/>
<keyword evidence="9 10" id="KW-0275">Fatty acid biosynthesis</keyword>
<dbReference type="PROSITE" id="PS01188">
    <property type="entry name" value="ELO"/>
    <property type="match status" value="1"/>
</dbReference>
<dbReference type="InterPro" id="IPR002076">
    <property type="entry name" value="ELO_fam"/>
</dbReference>
<dbReference type="GO" id="GO:0034626">
    <property type="term" value="P:fatty acid elongation, polyunsaturated fatty acid"/>
    <property type="evidence" value="ECO:0007669"/>
    <property type="project" value="TreeGrafter"/>
</dbReference>
<dbReference type="GO" id="GO:0042761">
    <property type="term" value="P:very long-chain fatty acid biosynthetic process"/>
    <property type="evidence" value="ECO:0007669"/>
    <property type="project" value="TreeGrafter"/>
</dbReference>
<evidence type="ECO:0000256" key="9">
    <source>
        <dbReference type="ARBA" id="ARBA00023160"/>
    </source>
</evidence>
<dbReference type="GO" id="GO:0030148">
    <property type="term" value="P:sphingolipid biosynthetic process"/>
    <property type="evidence" value="ECO:0007669"/>
    <property type="project" value="TreeGrafter"/>
</dbReference>
<evidence type="ECO:0000256" key="2">
    <source>
        <dbReference type="ARBA" id="ARBA00022516"/>
    </source>
</evidence>
<accession>A0A1S3D6M0</accession>
<evidence type="ECO:0000313" key="13">
    <source>
        <dbReference type="RefSeq" id="XP_008475510.1"/>
    </source>
</evidence>
<feature type="transmembrane region" description="Helical" evidence="10">
    <location>
        <begin position="210"/>
        <end position="228"/>
    </location>
</feature>
<keyword evidence="8 10" id="KW-0472">Membrane</keyword>
<dbReference type="GeneID" id="103512522"/>
<dbReference type="RefSeq" id="XP_017300926.1">
    <property type="nucleotide sequence ID" value="XM_017445437.1"/>
</dbReference>
<name>A0A1S3D6M0_DIACI</name>
<feature type="transmembrane region" description="Helical" evidence="10">
    <location>
        <begin position="170"/>
        <end position="189"/>
    </location>
</feature>
<evidence type="ECO:0000256" key="1">
    <source>
        <dbReference type="ARBA" id="ARBA00004141"/>
    </source>
</evidence>
<evidence type="ECO:0000256" key="3">
    <source>
        <dbReference type="ARBA" id="ARBA00022679"/>
    </source>
</evidence>
<dbReference type="EC" id="2.3.1.199" evidence="10"/>
<comment type="catalytic activity">
    <reaction evidence="10">
        <text>a very-long-chain acyl-CoA + malonyl-CoA + H(+) = a very-long-chain 3-oxoacyl-CoA + CO2 + CoA</text>
        <dbReference type="Rhea" id="RHEA:32727"/>
        <dbReference type="ChEBI" id="CHEBI:15378"/>
        <dbReference type="ChEBI" id="CHEBI:16526"/>
        <dbReference type="ChEBI" id="CHEBI:57287"/>
        <dbReference type="ChEBI" id="CHEBI:57384"/>
        <dbReference type="ChEBI" id="CHEBI:90725"/>
        <dbReference type="ChEBI" id="CHEBI:90736"/>
        <dbReference type="EC" id="2.3.1.199"/>
    </reaction>
</comment>
<dbReference type="GO" id="GO:0034625">
    <property type="term" value="P:fatty acid elongation, monounsaturated fatty acid"/>
    <property type="evidence" value="ECO:0007669"/>
    <property type="project" value="TreeGrafter"/>
</dbReference>
<evidence type="ECO:0000256" key="4">
    <source>
        <dbReference type="ARBA" id="ARBA00022692"/>
    </source>
</evidence>
<gene>
    <name evidence="12 13 14" type="primary">LOC103512522</name>
</gene>
<evidence type="ECO:0000256" key="5">
    <source>
        <dbReference type="ARBA" id="ARBA00022832"/>
    </source>
</evidence>
<dbReference type="PaxDb" id="121845-A0A1S3D6M0"/>
<dbReference type="Pfam" id="PF01151">
    <property type="entry name" value="ELO"/>
    <property type="match status" value="1"/>
</dbReference>
<comment type="similarity">
    <text evidence="10">Belongs to the ELO family.</text>
</comment>
<dbReference type="OMA" id="RGYSFLC"/>
<keyword evidence="3 10" id="KW-0808">Transferase</keyword>
<keyword evidence="7 10" id="KW-0443">Lipid metabolism</keyword>
<keyword evidence="4 10" id="KW-0812">Transmembrane</keyword>
<sequence length="268" mass="32237">METIFGPAMRLYKYVNEDLADPRTKDFFLIGSPIPGLCLLAFYNYFVHNLGPRFMEDRKPFKLDRFMIYYNIVQIVASLYLFIEASKVWLFEYNWKCQPIDNSTDEKALNVIRLCYLYFWLKLIDLTDTIIFVLRKKFSSVSFLHVYHHTGMVMLTWSGVKWFPGGHDTWIGWLNSIVHVVMYGYYLLCVLQPQYKTSIWWKKHLTQMQMIQFLLNSIHSLQILFYPDCGYPKWLVLIIVPQNFFMFYLFYRFYINAYCDNSKAKKLE</sequence>
<keyword evidence="2 10" id="KW-0444">Lipid biosynthesis</keyword>
<feature type="transmembrane region" description="Helical" evidence="10">
    <location>
        <begin position="27"/>
        <end position="47"/>
    </location>
</feature>
<evidence type="ECO:0000313" key="14">
    <source>
        <dbReference type="RefSeq" id="XP_017300926.1"/>
    </source>
</evidence>
<dbReference type="GO" id="GO:0009922">
    <property type="term" value="F:fatty acid elongase activity"/>
    <property type="evidence" value="ECO:0007669"/>
    <property type="project" value="UniProtKB-EC"/>
</dbReference>
<dbReference type="PANTHER" id="PTHR11157:SF21">
    <property type="entry name" value="ELONGATION OF VERY LONG CHAIN FATTY ACIDS PROTEIN"/>
    <property type="match status" value="1"/>
</dbReference>
<keyword evidence="5 10" id="KW-0276">Fatty acid metabolism</keyword>
<evidence type="ECO:0000313" key="11">
    <source>
        <dbReference type="Proteomes" id="UP000079169"/>
    </source>
</evidence>
<reference evidence="12 13" key="1">
    <citation type="submission" date="2025-04" db="UniProtKB">
        <authorList>
            <consortium name="RefSeq"/>
        </authorList>
    </citation>
    <scope>IDENTIFICATION</scope>
</reference>
<evidence type="ECO:0000256" key="8">
    <source>
        <dbReference type="ARBA" id="ARBA00023136"/>
    </source>
</evidence>
<proteinExistence type="inferred from homology"/>
<dbReference type="RefSeq" id="XP_008475509.1">
    <property type="nucleotide sequence ID" value="XM_008477287.2"/>
</dbReference>
<feature type="transmembrane region" description="Helical" evidence="10">
    <location>
        <begin position="146"/>
        <end position="164"/>
    </location>
</feature>
<organism evidence="11 13">
    <name type="scientific">Diaphorina citri</name>
    <name type="common">Asian citrus psyllid</name>
    <dbReference type="NCBI Taxonomy" id="121845"/>
    <lineage>
        <taxon>Eukaryota</taxon>
        <taxon>Metazoa</taxon>
        <taxon>Ecdysozoa</taxon>
        <taxon>Arthropoda</taxon>
        <taxon>Hexapoda</taxon>
        <taxon>Insecta</taxon>
        <taxon>Pterygota</taxon>
        <taxon>Neoptera</taxon>
        <taxon>Paraneoptera</taxon>
        <taxon>Hemiptera</taxon>
        <taxon>Sternorrhyncha</taxon>
        <taxon>Psylloidea</taxon>
        <taxon>Psyllidae</taxon>
        <taxon>Diaphorininae</taxon>
        <taxon>Diaphorina</taxon>
    </lineage>
</organism>
<feature type="transmembrane region" description="Helical" evidence="10">
    <location>
        <begin position="68"/>
        <end position="91"/>
    </location>
</feature>
<evidence type="ECO:0000313" key="12">
    <source>
        <dbReference type="RefSeq" id="XP_008475509.1"/>
    </source>
</evidence>